<feature type="compositionally biased region" description="Pro residues" evidence="1">
    <location>
        <begin position="194"/>
        <end position="206"/>
    </location>
</feature>
<proteinExistence type="predicted"/>
<evidence type="ECO:0000256" key="1">
    <source>
        <dbReference type="SAM" id="MobiDB-lite"/>
    </source>
</evidence>
<dbReference type="Pfam" id="PF25681">
    <property type="entry name" value="Phage_TTP_17"/>
    <property type="match status" value="1"/>
</dbReference>
<protein>
    <recommendedName>
        <fullName evidence="4">Phage tail protein</fullName>
    </recommendedName>
</protein>
<keyword evidence="3" id="KW-1185">Reference proteome</keyword>
<evidence type="ECO:0008006" key="4">
    <source>
        <dbReference type="Google" id="ProtNLM"/>
    </source>
</evidence>
<evidence type="ECO:0000313" key="3">
    <source>
        <dbReference type="Proteomes" id="UP001500668"/>
    </source>
</evidence>
<dbReference type="Proteomes" id="UP001500668">
    <property type="component" value="Unassembled WGS sequence"/>
</dbReference>
<sequence>MANANNAAQIRFAPKGKLSVHFGALPAASLPKAVDEDLTATGFIELGYTSEDGVEITPKIETDELPVWQSSVPVLRYVKSASFQIKATLQQVNATTTRLFYGAEWVKTTAKTANGRDQYRLDLASNPDLAEISLAVDWSDDAASYRAVIGRAMVSDRGSISLTRTKNQALELTIDALDSDGLLGFLLSDDPSISPTPAPVIPPAPKSLPDAGGTTSPIENPLDIGGGNEPIVA</sequence>
<feature type="compositionally biased region" description="Gly residues" evidence="1">
    <location>
        <begin position="224"/>
        <end position="233"/>
    </location>
</feature>
<organism evidence="2 3">
    <name type="scientific">Streptomyces crystallinus</name>
    <dbReference type="NCBI Taxonomy" id="68191"/>
    <lineage>
        <taxon>Bacteria</taxon>
        <taxon>Bacillati</taxon>
        <taxon>Actinomycetota</taxon>
        <taxon>Actinomycetes</taxon>
        <taxon>Kitasatosporales</taxon>
        <taxon>Streptomycetaceae</taxon>
        <taxon>Streptomyces</taxon>
    </lineage>
</organism>
<reference evidence="2 3" key="1">
    <citation type="journal article" date="2019" name="Int. J. Syst. Evol. Microbiol.">
        <title>The Global Catalogue of Microorganisms (GCM) 10K type strain sequencing project: providing services to taxonomists for standard genome sequencing and annotation.</title>
        <authorList>
            <consortium name="The Broad Institute Genomics Platform"/>
            <consortium name="The Broad Institute Genome Sequencing Center for Infectious Disease"/>
            <person name="Wu L."/>
            <person name="Ma J."/>
        </authorList>
    </citation>
    <scope>NUCLEOTIDE SEQUENCE [LARGE SCALE GENOMIC DNA]</scope>
    <source>
        <strain evidence="2 3">JCM 5067</strain>
    </source>
</reference>
<comment type="caution">
    <text evidence="2">The sequence shown here is derived from an EMBL/GenBank/DDBJ whole genome shotgun (WGS) entry which is preliminary data.</text>
</comment>
<dbReference type="EMBL" id="BAAACA010000004">
    <property type="protein sequence ID" value="GAA0579346.1"/>
    <property type="molecule type" value="Genomic_DNA"/>
</dbReference>
<dbReference type="RefSeq" id="WP_344069349.1">
    <property type="nucleotide sequence ID" value="NZ_BAAACA010000004.1"/>
</dbReference>
<gene>
    <name evidence="2" type="ORF">GCM10010394_04870</name>
</gene>
<feature type="region of interest" description="Disordered" evidence="1">
    <location>
        <begin position="194"/>
        <end position="233"/>
    </location>
</feature>
<name>A0ABN1F0N6_9ACTN</name>
<evidence type="ECO:0000313" key="2">
    <source>
        <dbReference type="EMBL" id="GAA0579346.1"/>
    </source>
</evidence>
<accession>A0ABN1F0N6</accession>
<dbReference type="InterPro" id="IPR058154">
    <property type="entry name" value="Bxb1_TTP-like"/>
</dbReference>